<feature type="transmembrane region" description="Helical" evidence="1">
    <location>
        <begin position="131"/>
        <end position="150"/>
    </location>
</feature>
<accession>A0A644ZFE7</accession>
<keyword evidence="1" id="KW-0812">Transmembrane</keyword>
<evidence type="ECO:0000313" key="2">
    <source>
        <dbReference type="EMBL" id="MPM38611.1"/>
    </source>
</evidence>
<dbReference type="AlphaFoldDB" id="A0A644ZFE7"/>
<feature type="transmembrane region" description="Helical" evidence="1">
    <location>
        <begin position="91"/>
        <end position="111"/>
    </location>
</feature>
<sequence length="158" mass="18196">MINLMSIRNDESKVLNCILIMFIILPMLYGVNIIILSNSLQVNFMNIFTRSITETINLMVYSACFLGAYVVKEYQGNKESFANRISLGITLISNIIFMNFLASIVLIYYIHKFIGFKNIFVKDKVKEKKEIKALIVSILIFIVSLIVIITKLRLQILF</sequence>
<gene>
    <name evidence="2" type="ORF">SDC9_85240</name>
</gene>
<reference evidence="2" key="1">
    <citation type="submission" date="2019-08" db="EMBL/GenBank/DDBJ databases">
        <authorList>
            <person name="Kucharzyk K."/>
            <person name="Murdoch R.W."/>
            <person name="Higgins S."/>
            <person name="Loffler F."/>
        </authorList>
    </citation>
    <scope>NUCLEOTIDE SEQUENCE</scope>
</reference>
<name>A0A644ZFE7_9ZZZZ</name>
<comment type="caution">
    <text evidence="2">The sequence shown here is derived from an EMBL/GenBank/DDBJ whole genome shotgun (WGS) entry which is preliminary data.</text>
</comment>
<evidence type="ECO:0000256" key="1">
    <source>
        <dbReference type="SAM" id="Phobius"/>
    </source>
</evidence>
<keyword evidence="1" id="KW-1133">Transmembrane helix</keyword>
<proteinExistence type="predicted"/>
<keyword evidence="1" id="KW-0472">Membrane</keyword>
<dbReference type="EMBL" id="VSSQ01008344">
    <property type="protein sequence ID" value="MPM38611.1"/>
    <property type="molecule type" value="Genomic_DNA"/>
</dbReference>
<organism evidence="2">
    <name type="scientific">bioreactor metagenome</name>
    <dbReference type="NCBI Taxonomy" id="1076179"/>
    <lineage>
        <taxon>unclassified sequences</taxon>
        <taxon>metagenomes</taxon>
        <taxon>ecological metagenomes</taxon>
    </lineage>
</organism>
<feature type="transmembrane region" description="Helical" evidence="1">
    <location>
        <begin position="14"/>
        <end position="35"/>
    </location>
</feature>
<protein>
    <submittedName>
        <fullName evidence="2">Uncharacterized protein</fullName>
    </submittedName>
</protein>